<feature type="signal peptide" evidence="11">
    <location>
        <begin position="1"/>
        <end position="22"/>
    </location>
</feature>
<dbReference type="InterPro" id="IPR043138">
    <property type="entry name" value="GGT_lsub"/>
</dbReference>
<evidence type="ECO:0000313" key="12">
    <source>
        <dbReference type="EMBL" id="WRS40536.1"/>
    </source>
</evidence>
<evidence type="ECO:0000256" key="2">
    <source>
        <dbReference type="ARBA" id="ARBA00001089"/>
    </source>
</evidence>
<evidence type="ECO:0000256" key="4">
    <source>
        <dbReference type="ARBA" id="ARBA00022679"/>
    </source>
</evidence>
<dbReference type="InterPro" id="IPR000101">
    <property type="entry name" value="GGT_peptidase"/>
</dbReference>
<keyword evidence="9" id="KW-0317">Glutathione biosynthesis</keyword>
<dbReference type="EC" id="2.3.2.2" evidence="9"/>
<comment type="PTM">
    <text evidence="9">Cleaved by autocatalysis into a large and a small subunit.</text>
</comment>
<dbReference type="PRINTS" id="PR01210">
    <property type="entry name" value="GGTRANSPTASE"/>
</dbReference>
<comment type="catalytic activity">
    <reaction evidence="8 9">
        <text>an N-terminal (5-L-glutamyl)-[peptide] + an alpha-amino acid = 5-L-glutamyl amino acid + an N-terminal L-alpha-aminoacyl-[peptide]</text>
        <dbReference type="Rhea" id="RHEA:23904"/>
        <dbReference type="Rhea" id="RHEA-COMP:9780"/>
        <dbReference type="Rhea" id="RHEA-COMP:9795"/>
        <dbReference type="ChEBI" id="CHEBI:77644"/>
        <dbReference type="ChEBI" id="CHEBI:78597"/>
        <dbReference type="ChEBI" id="CHEBI:78599"/>
        <dbReference type="ChEBI" id="CHEBI:78608"/>
        <dbReference type="EC" id="2.3.2.2"/>
    </reaction>
</comment>
<comment type="pathway">
    <text evidence="9">Sulfur metabolism; glutathione metabolism.</text>
</comment>
<dbReference type="GO" id="GO:0103068">
    <property type="term" value="F:leukotriene C4 gamma-glutamyl transferase activity"/>
    <property type="evidence" value="ECO:0007669"/>
    <property type="project" value="UniProtKB-EC"/>
</dbReference>
<evidence type="ECO:0000256" key="7">
    <source>
        <dbReference type="ARBA" id="ARBA00023315"/>
    </source>
</evidence>
<dbReference type="PANTHER" id="PTHR43199:SF1">
    <property type="entry name" value="GLUTATHIONE HYDROLASE PROENZYME"/>
    <property type="match status" value="1"/>
</dbReference>
<dbReference type="SUPFAM" id="SSF56235">
    <property type="entry name" value="N-terminal nucleophile aminohydrolases (Ntn hydrolases)"/>
    <property type="match status" value="1"/>
</dbReference>
<accession>A0ABZ1CMN3</accession>
<dbReference type="RefSeq" id="WP_324781063.1">
    <property type="nucleotide sequence ID" value="NZ_CP141769.1"/>
</dbReference>
<evidence type="ECO:0000256" key="1">
    <source>
        <dbReference type="ARBA" id="ARBA00001049"/>
    </source>
</evidence>
<evidence type="ECO:0000256" key="6">
    <source>
        <dbReference type="ARBA" id="ARBA00023145"/>
    </source>
</evidence>
<feature type="chain" id="PRO_5045624060" description="Glutathione hydrolase proenzyme" evidence="11">
    <location>
        <begin position="23"/>
        <end position="601"/>
    </location>
</feature>
<gene>
    <name evidence="12" type="primary">ggt</name>
    <name evidence="12" type="ORF">VA613_06580</name>
</gene>
<keyword evidence="6 9" id="KW-0865">Zymogen</keyword>
<evidence type="ECO:0000256" key="10">
    <source>
        <dbReference type="SAM" id="MobiDB-lite"/>
    </source>
</evidence>
<evidence type="ECO:0000313" key="13">
    <source>
        <dbReference type="Proteomes" id="UP001334732"/>
    </source>
</evidence>
<dbReference type="Pfam" id="PF01019">
    <property type="entry name" value="G_glu_transpept"/>
    <property type="match status" value="1"/>
</dbReference>
<evidence type="ECO:0000256" key="5">
    <source>
        <dbReference type="ARBA" id="ARBA00022801"/>
    </source>
</evidence>
<proteinExistence type="inferred from homology"/>
<protein>
    <recommendedName>
        <fullName evidence="9">Glutathione hydrolase proenzyme</fullName>
        <ecNumber evidence="9">2.3.2.2</ecNumber>
        <ecNumber evidence="9">3.4.19.13</ecNumber>
    </recommendedName>
    <component>
        <recommendedName>
            <fullName evidence="9">Glutathione hydrolase large chain</fullName>
        </recommendedName>
    </component>
    <component>
        <recommendedName>
            <fullName evidence="9">Glutathione hydrolase small chain</fullName>
        </recommendedName>
    </component>
</protein>
<comment type="similarity">
    <text evidence="3 9">Belongs to the gamma-glutamyltransferase family.</text>
</comment>
<comment type="catalytic activity">
    <reaction evidence="1 9">
        <text>an S-substituted glutathione + H2O = an S-substituted L-cysteinylglycine + L-glutamate</text>
        <dbReference type="Rhea" id="RHEA:59468"/>
        <dbReference type="ChEBI" id="CHEBI:15377"/>
        <dbReference type="ChEBI" id="CHEBI:29985"/>
        <dbReference type="ChEBI" id="CHEBI:90779"/>
        <dbReference type="ChEBI" id="CHEBI:143103"/>
        <dbReference type="EC" id="3.4.19.13"/>
    </reaction>
</comment>
<dbReference type="PANTHER" id="PTHR43199">
    <property type="entry name" value="GLUTATHIONE HYDROLASE"/>
    <property type="match status" value="1"/>
</dbReference>
<dbReference type="Gene3D" id="3.60.20.40">
    <property type="match status" value="1"/>
</dbReference>
<dbReference type="Gene3D" id="1.10.246.130">
    <property type="match status" value="1"/>
</dbReference>
<name>A0ABZ1CMN3_9PROT</name>
<dbReference type="EC" id="3.4.19.13" evidence="9"/>
<keyword evidence="11" id="KW-0732">Signal</keyword>
<organism evidence="12 13">
    <name type="scientific">Thiobacillus sedimenti</name>
    <dbReference type="NCBI Taxonomy" id="3110231"/>
    <lineage>
        <taxon>Bacteria</taxon>
        <taxon>Pseudomonadati</taxon>
        <taxon>Pseudomonadota</taxon>
        <taxon>Betaproteobacteria</taxon>
        <taxon>Nitrosomonadales</taxon>
        <taxon>Thiobacillaceae</taxon>
        <taxon>Thiobacillus</taxon>
    </lineage>
</organism>
<dbReference type="EMBL" id="CP141769">
    <property type="protein sequence ID" value="WRS40536.1"/>
    <property type="molecule type" value="Genomic_DNA"/>
</dbReference>
<keyword evidence="7 9" id="KW-0012">Acyltransferase</keyword>
<evidence type="ECO:0000256" key="3">
    <source>
        <dbReference type="ARBA" id="ARBA00009381"/>
    </source>
</evidence>
<keyword evidence="13" id="KW-1185">Reference proteome</keyword>
<keyword evidence="5 9" id="KW-0378">Hydrolase</keyword>
<dbReference type="InterPro" id="IPR043137">
    <property type="entry name" value="GGT_ssub_C"/>
</dbReference>
<dbReference type="Proteomes" id="UP001334732">
    <property type="component" value="Chromosome"/>
</dbReference>
<dbReference type="InterPro" id="IPR051792">
    <property type="entry name" value="GGT_bact"/>
</dbReference>
<keyword evidence="4 9" id="KW-0808">Transferase</keyword>
<dbReference type="NCBIfam" id="TIGR00066">
    <property type="entry name" value="g_glut_trans"/>
    <property type="match status" value="1"/>
</dbReference>
<dbReference type="InterPro" id="IPR029055">
    <property type="entry name" value="Ntn_hydrolases_N"/>
</dbReference>
<sequence>MSFRTLCTRWIALCLLSGSVLAASPDGVVAVSHPAAAAAGARILAAGGNAVDAAAAVQFALNVVEPQSSGIGGGGFMMVYLAKTKQTFIVDSRERAPAAARPDQFAPDGLPMPFALASTSGLAVGVPGTLRGIDTALTRWGTMTLADTLAPAIDLAAHGFRVNRFLAADIADDDGRTARYPETAATFRPGGVPLAEGDWLVQPDLAKTLRLIAAKGPDAFYRGPLARAIVAAQQRARSELGAAGRGRMTLADLARYTVAIREPLVGHYRGWTLATMPPPSSGGLTLLEMLGLLERFPLGDAAQGYGFGSPKTLHVMIEAMRLAFADRAVWIGDDDAAPVPRRGLLHPEYLARRAALIRTDHRMDTPEAGDPTPWDATAAPPRTTRARAESPHTTHFAIVDRWGNMVSYTTTIEYTWGTGITVPGYGFLLNNELTDFNFLPSADAAAGNPGANDVAPGKRPRSSMAPTMLFKNGLPVAAYGSPGGATIINSVLNVTLDLVDHGMTMQQAIEAPRLSVTDASGRISCEGGPPFMQPRFTIAAQDALRGLGHAGLGEAGTDGCRATIGSVQAVFVDAVNGAHRGAADGRREGTVVRVRRGGPGL</sequence>
<evidence type="ECO:0000256" key="11">
    <source>
        <dbReference type="SAM" id="SignalP"/>
    </source>
</evidence>
<evidence type="ECO:0000256" key="8">
    <source>
        <dbReference type="ARBA" id="ARBA00047417"/>
    </source>
</evidence>
<comment type="subunit">
    <text evidence="9">This enzyme consists of two polypeptide chains, which are synthesized in precursor form from a single polypeptide.</text>
</comment>
<comment type="catalytic activity">
    <reaction evidence="2 9">
        <text>glutathione + H2O = L-cysteinylglycine + L-glutamate</text>
        <dbReference type="Rhea" id="RHEA:28807"/>
        <dbReference type="ChEBI" id="CHEBI:15377"/>
        <dbReference type="ChEBI" id="CHEBI:29985"/>
        <dbReference type="ChEBI" id="CHEBI:57925"/>
        <dbReference type="ChEBI" id="CHEBI:61694"/>
        <dbReference type="EC" id="3.4.19.13"/>
    </reaction>
</comment>
<evidence type="ECO:0000256" key="9">
    <source>
        <dbReference type="RuleBase" id="RU368036"/>
    </source>
</evidence>
<feature type="region of interest" description="Disordered" evidence="10">
    <location>
        <begin position="363"/>
        <end position="391"/>
    </location>
</feature>
<reference evidence="12 13" key="1">
    <citation type="submission" date="2023-12" db="EMBL/GenBank/DDBJ databases">
        <title>Thiobacillus sedimentum sp. nov., a chemolithoautotrophic sulfur-oxidizing bacterium isolated from freshwater sediment.</title>
        <authorList>
            <person name="Luo J."/>
            <person name="Dai C."/>
        </authorList>
    </citation>
    <scope>NUCLEOTIDE SEQUENCE [LARGE SCALE GENOMIC DNA]</scope>
    <source>
        <strain evidence="12 13">SCUT-2</strain>
    </source>
</reference>
<feature type="compositionally biased region" description="Low complexity" evidence="10">
    <location>
        <begin position="370"/>
        <end position="383"/>
    </location>
</feature>